<dbReference type="Proteomes" id="UP001348369">
    <property type="component" value="Chromosome"/>
</dbReference>
<gene>
    <name evidence="1" type="ORF">OG835_21775</name>
</gene>
<reference evidence="1" key="1">
    <citation type="submission" date="2022-10" db="EMBL/GenBank/DDBJ databases">
        <title>The complete genomes of actinobacterial strains from the NBC collection.</title>
        <authorList>
            <person name="Joergensen T.S."/>
            <person name="Alvarez Arevalo M."/>
            <person name="Sterndorff E.B."/>
            <person name="Faurdal D."/>
            <person name="Vuksanovic O."/>
            <person name="Mourched A.-S."/>
            <person name="Charusanti P."/>
            <person name="Shaw S."/>
            <person name="Blin K."/>
            <person name="Weber T."/>
        </authorList>
    </citation>
    <scope>NUCLEOTIDE SEQUENCE</scope>
    <source>
        <strain evidence="1">NBC 01771</strain>
    </source>
</reference>
<sequence length="42" mass="4671">MTDTPLPFTSRLALDISKLIVENFTDRAGFEQQLPGTFGSQQ</sequence>
<evidence type="ECO:0000313" key="2">
    <source>
        <dbReference type="Proteomes" id="UP001348369"/>
    </source>
</evidence>
<dbReference type="EMBL" id="CP109109">
    <property type="protein sequence ID" value="WSB99378.1"/>
    <property type="molecule type" value="Genomic_DNA"/>
</dbReference>
<protein>
    <submittedName>
        <fullName evidence="1">Uncharacterized protein</fullName>
    </submittedName>
</protein>
<accession>A0ACD4ZN07</accession>
<organism evidence="1 2">
    <name type="scientific">Streptomyces scopuliridis</name>
    <dbReference type="NCBI Taxonomy" id="452529"/>
    <lineage>
        <taxon>Bacteria</taxon>
        <taxon>Bacillati</taxon>
        <taxon>Actinomycetota</taxon>
        <taxon>Actinomycetes</taxon>
        <taxon>Kitasatosporales</taxon>
        <taxon>Streptomycetaceae</taxon>
        <taxon>Streptomyces</taxon>
    </lineage>
</organism>
<evidence type="ECO:0000313" key="1">
    <source>
        <dbReference type="EMBL" id="WSB99378.1"/>
    </source>
</evidence>
<name>A0ACD4ZN07_9ACTN</name>
<proteinExistence type="predicted"/>
<keyword evidence="2" id="KW-1185">Reference proteome</keyword>